<evidence type="ECO:0000313" key="2">
    <source>
        <dbReference type="Proteomes" id="UP001149074"/>
    </source>
</evidence>
<accession>A0A9W9FG41</accession>
<evidence type="ECO:0000313" key="1">
    <source>
        <dbReference type="EMBL" id="KAJ5099460.1"/>
    </source>
</evidence>
<dbReference type="EMBL" id="JAPQKI010000005">
    <property type="protein sequence ID" value="KAJ5099460.1"/>
    <property type="molecule type" value="Genomic_DNA"/>
</dbReference>
<gene>
    <name evidence="1" type="ORF">N7532_006461</name>
</gene>
<reference evidence="1" key="1">
    <citation type="submission" date="2022-11" db="EMBL/GenBank/DDBJ databases">
        <authorList>
            <person name="Petersen C."/>
        </authorList>
    </citation>
    <scope>NUCLEOTIDE SEQUENCE</scope>
    <source>
        <strain evidence="1">IBT 30761</strain>
    </source>
</reference>
<comment type="caution">
    <text evidence="1">The sequence shown here is derived from an EMBL/GenBank/DDBJ whole genome shotgun (WGS) entry which is preliminary data.</text>
</comment>
<organism evidence="1 2">
    <name type="scientific">Penicillium argentinense</name>
    <dbReference type="NCBI Taxonomy" id="1131581"/>
    <lineage>
        <taxon>Eukaryota</taxon>
        <taxon>Fungi</taxon>
        <taxon>Dikarya</taxon>
        <taxon>Ascomycota</taxon>
        <taxon>Pezizomycotina</taxon>
        <taxon>Eurotiomycetes</taxon>
        <taxon>Eurotiomycetidae</taxon>
        <taxon>Eurotiales</taxon>
        <taxon>Aspergillaceae</taxon>
        <taxon>Penicillium</taxon>
    </lineage>
</organism>
<dbReference type="OrthoDB" id="4387630at2759"/>
<name>A0A9W9FG41_9EURO</name>
<dbReference type="AlphaFoldDB" id="A0A9W9FG41"/>
<dbReference type="RefSeq" id="XP_056475114.1">
    <property type="nucleotide sequence ID" value="XM_056618955.1"/>
</dbReference>
<protein>
    <submittedName>
        <fullName evidence="1">Uncharacterized protein</fullName>
    </submittedName>
</protein>
<proteinExistence type="predicted"/>
<reference evidence="1" key="2">
    <citation type="journal article" date="2023" name="IMA Fungus">
        <title>Comparative genomic study of the Penicillium genus elucidates a diverse pangenome and 15 lateral gene transfer events.</title>
        <authorList>
            <person name="Petersen C."/>
            <person name="Sorensen T."/>
            <person name="Nielsen M.R."/>
            <person name="Sondergaard T.E."/>
            <person name="Sorensen J.L."/>
            <person name="Fitzpatrick D.A."/>
            <person name="Frisvad J.C."/>
            <person name="Nielsen K.L."/>
        </authorList>
    </citation>
    <scope>NUCLEOTIDE SEQUENCE</scope>
    <source>
        <strain evidence="1">IBT 30761</strain>
    </source>
</reference>
<dbReference type="Proteomes" id="UP001149074">
    <property type="component" value="Unassembled WGS sequence"/>
</dbReference>
<dbReference type="GeneID" id="81357934"/>
<sequence length="159" mass="17084">MCIALLLSTSTKLSAYSHQGSSKPSKKFTKPLLILCAATTALATSNLNLIYSTSSYHNIQNAGSGYFTGFSIKDTSGHKLWSTDDPDGYASCMSEQRKFTMTSDCWSGTWTFGCESAFSGNPKLCAAFGPDGTKYSGAVDSSEEFIGVSSGDLWWELLC</sequence>
<keyword evidence="2" id="KW-1185">Reference proteome</keyword>